<dbReference type="EMBL" id="JAYGGQ010000005">
    <property type="protein sequence ID" value="MEA5454818.1"/>
    <property type="molecule type" value="Genomic_DNA"/>
</dbReference>
<evidence type="ECO:0000256" key="2">
    <source>
        <dbReference type="ARBA" id="ARBA00023125"/>
    </source>
</evidence>
<gene>
    <name evidence="5" type="ORF">SPF06_08800</name>
</gene>
<dbReference type="Proteomes" id="UP001304769">
    <property type="component" value="Unassembled WGS sequence"/>
</dbReference>
<dbReference type="SUPFAM" id="SSF52540">
    <property type="entry name" value="P-loop containing nucleoside triphosphate hydrolases"/>
    <property type="match status" value="1"/>
</dbReference>
<keyword evidence="1" id="KW-0805">Transcription regulation</keyword>
<dbReference type="InterPro" id="IPR016032">
    <property type="entry name" value="Sig_transdc_resp-reg_C-effctor"/>
</dbReference>
<accession>A0ABU5T581</accession>
<dbReference type="InterPro" id="IPR000792">
    <property type="entry name" value="Tscrpt_reg_LuxR_C"/>
</dbReference>
<dbReference type="InterPro" id="IPR027417">
    <property type="entry name" value="P-loop_NTPase"/>
</dbReference>
<dbReference type="PROSITE" id="PS50043">
    <property type="entry name" value="HTH_LUXR_2"/>
    <property type="match status" value="1"/>
</dbReference>
<keyword evidence="2" id="KW-0238">DNA-binding</keyword>
<dbReference type="CDD" id="cd06170">
    <property type="entry name" value="LuxR_C_like"/>
    <property type="match status" value="1"/>
</dbReference>
<organism evidence="5 6">
    <name type="scientific">Sinomonas terricola</name>
    <dbReference type="NCBI Taxonomy" id="3110330"/>
    <lineage>
        <taxon>Bacteria</taxon>
        <taxon>Bacillati</taxon>
        <taxon>Actinomycetota</taxon>
        <taxon>Actinomycetes</taxon>
        <taxon>Micrococcales</taxon>
        <taxon>Micrococcaceae</taxon>
        <taxon>Sinomonas</taxon>
    </lineage>
</organism>
<dbReference type="PANTHER" id="PTHR44688:SF16">
    <property type="entry name" value="DNA-BINDING TRANSCRIPTIONAL ACTIVATOR DEVR_DOSR"/>
    <property type="match status" value="1"/>
</dbReference>
<evidence type="ECO:0000256" key="1">
    <source>
        <dbReference type="ARBA" id="ARBA00023015"/>
    </source>
</evidence>
<dbReference type="SMART" id="SM00421">
    <property type="entry name" value="HTH_LUXR"/>
    <property type="match status" value="1"/>
</dbReference>
<reference evidence="5 6" key="1">
    <citation type="submission" date="2023-12" db="EMBL/GenBank/DDBJ databases">
        <title>Sinomonas terricola sp. nov, isolated from litchi orchard soil in Guangdong, PR China.</title>
        <authorList>
            <person name="Jiaxin W."/>
            <person name="Yang Z."/>
            <person name="Honghui Z."/>
        </authorList>
    </citation>
    <scope>NUCLEOTIDE SEQUENCE [LARGE SCALE GENOMIC DNA]</scope>
    <source>
        <strain evidence="5 6">JGH33</strain>
    </source>
</reference>
<sequence>MFEHEIARVLAYAERGLGVRIVGAPGSGRTSVARRVIDELEDAGTRVYGIFGAPSLLSVPFAGILSLGLDLRSRAVGILGVSDLLSEQLSRPGPRVLVVDDAENVDRESLSVIDVVQRRTQVPLIVTMGESPLQLTTPALALGRLPQATVPIPPLRYDQINALAATMLGAPVDVDVAARILTKSGGNLRLAVRIIDTAVLSERLVLRDGKWRMSGQTLLNEHLSSTVEELLQGISPEEFTALSTISLRGPSGVDHLVHSLGAEVLDGLEHRGLISVVPGPDGTLLASVFPPVVEDYLKGHIGNSRQILRSAITENFLAPSPAPERAAPDEASAASVIAALRAEAKGNDFATTRYFHRRLEALEKLFYGRWESERSMANAVAFLRVYWGAPIDKFRIQNVFEHTDPAYLDPGDLLFFTVTRALWEVVTGGDIDNALSLVRQVAEAEPEWAAEVEASALFIEASYRGIPRNADKILARLTSGHATTGIVEAVKGIVSVYRFDPAAALEALDAAEGFEMLPRVEPVIRGLALFAAGRVDEALVHALERRREALKTTDQFGLVAHSYVAAQALIYRGLFDEAEYLMGWVFSLRRPGFLVDSLHNAMLRLASLRDGPGVPPLASQADKASPAVGPLPGTGTGVYDLVSRRPVSADWFDDAASRLLDEQIEHGYTFEAAMSGLFFLCLLPGHRLRERVERLHRSTKAWRHDQLMAIADAVLSRDIRRLEGLLLGYRHDGDAYQATMLLRGAVKRYRLAGESVVALAIERATDSFVARFPTDAQFLAFEPEVLGLTLTGREAEVALLAGSRSNQEIAEQLGLSIRTVESHISNALRKTNTTTRRALYEVVRDARDMNAP</sequence>
<keyword evidence="3" id="KW-0804">Transcription</keyword>
<name>A0ABU5T581_9MICC</name>
<protein>
    <submittedName>
        <fullName evidence="5">LuxR C-terminal-related transcriptional regulator</fullName>
    </submittedName>
</protein>
<dbReference type="RefSeq" id="WP_323278664.1">
    <property type="nucleotide sequence ID" value="NZ_JAYGGQ010000005.1"/>
</dbReference>
<dbReference type="Pfam" id="PF00196">
    <property type="entry name" value="GerE"/>
    <property type="match status" value="1"/>
</dbReference>
<dbReference type="InterPro" id="IPR036388">
    <property type="entry name" value="WH-like_DNA-bd_sf"/>
</dbReference>
<evidence type="ECO:0000259" key="4">
    <source>
        <dbReference type="PROSITE" id="PS50043"/>
    </source>
</evidence>
<feature type="domain" description="HTH luxR-type" evidence="4">
    <location>
        <begin position="783"/>
        <end position="847"/>
    </location>
</feature>
<keyword evidence="6" id="KW-1185">Reference proteome</keyword>
<dbReference type="Gene3D" id="1.10.10.10">
    <property type="entry name" value="Winged helix-like DNA-binding domain superfamily/Winged helix DNA-binding domain"/>
    <property type="match status" value="1"/>
</dbReference>
<proteinExistence type="predicted"/>
<dbReference type="PANTHER" id="PTHR44688">
    <property type="entry name" value="DNA-BINDING TRANSCRIPTIONAL ACTIVATOR DEVR_DOSR"/>
    <property type="match status" value="1"/>
</dbReference>
<dbReference type="SUPFAM" id="SSF46894">
    <property type="entry name" value="C-terminal effector domain of the bipartite response regulators"/>
    <property type="match status" value="1"/>
</dbReference>
<evidence type="ECO:0000313" key="6">
    <source>
        <dbReference type="Proteomes" id="UP001304769"/>
    </source>
</evidence>
<evidence type="ECO:0000313" key="5">
    <source>
        <dbReference type="EMBL" id="MEA5454818.1"/>
    </source>
</evidence>
<evidence type="ECO:0000256" key="3">
    <source>
        <dbReference type="ARBA" id="ARBA00023163"/>
    </source>
</evidence>
<comment type="caution">
    <text evidence="5">The sequence shown here is derived from an EMBL/GenBank/DDBJ whole genome shotgun (WGS) entry which is preliminary data.</text>
</comment>